<organism evidence="1">
    <name type="scientific">marine metagenome</name>
    <dbReference type="NCBI Taxonomy" id="408172"/>
    <lineage>
        <taxon>unclassified sequences</taxon>
        <taxon>metagenomes</taxon>
        <taxon>ecological metagenomes</taxon>
    </lineage>
</organism>
<proteinExistence type="predicted"/>
<sequence>MSVSRSGQFLKYLITMNSGWQLMSTIAF</sequence>
<gene>
    <name evidence="1" type="ORF">METZ01_LOCUS316176</name>
</gene>
<accession>A0A382NUE6</accession>
<dbReference type="EMBL" id="UINC01102023">
    <property type="protein sequence ID" value="SVC63322.1"/>
    <property type="molecule type" value="Genomic_DNA"/>
</dbReference>
<name>A0A382NUE6_9ZZZZ</name>
<protein>
    <submittedName>
        <fullName evidence="1">Uncharacterized protein</fullName>
    </submittedName>
</protein>
<dbReference type="AlphaFoldDB" id="A0A382NUE6"/>
<reference evidence="1" key="1">
    <citation type="submission" date="2018-05" db="EMBL/GenBank/DDBJ databases">
        <authorList>
            <person name="Lanie J.A."/>
            <person name="Ng W.-L."/>
            <person name="Kazmierczak K.M."/>
            <person name="Andrzejewski T.M."/>
            <person name="Davidsen T.M."/>
            <person name="Wayne K.J."/>
            <person name="Tettelin H."/>
            <person name="Glass J.I."/>
            <person name="Rusch D."/>
            <person name="Podicherti R."/>
            <person name="Tsui H.-C.T."/>
            <person name="Winkler M.E."/>
        </authorList>
    </citation>
    <scope>NUCLEOTIDE SEQUENCE</scope>
</reference>
<evidence type="ECO:0000313" key="1">
    <source>
        <dbReference type="EMBL" id="SVC63322.1"/>
    </source>
</evidence>